<dbReference type="InterPro" id="IPR018357">
    <property type="entry name" value="Hexapep_transf_CS"/>
</dbReference>
<evidence type="ECO:0000313" key="4">
    <source>
        <dbReference type="EMBL" id="AXY02862.1"/>
    </source>
</evidence>
<evidence type="ECO:0000313" key="5">
    <source>
        <dbReference type="Proteomes" id="UP000262832"/>
    </source>
</evidence>
<dbReference type="SUPFAM" id="SSF51161">
    <property type="entry name" value="Trimeric LpxA-like enzymes"/>
    <property type="match status" value="1"/>
</dbReference>
<accession>A0ABM6YYE0</accession>
<keyword evidence="1" id="KW-0808">Transferase</keyword>
<evidence type="ECO:0000256" key="1">
    <source>
        <dbReference type="ARBA" id="ARBA00022679"/>
    </source>
</evidence>
<dbReference type="Proteomes" id="UP000262832">
    <property type="component" value="Chromosome II"/>
</dbReference>
<protein>
    <recommendedName>
        <fullName evidence="6">Serine acetyltransferase</fullName>
    </recommendedName>
</protein>
<dbReference type="PROSITE" id="PS00101">
    <property type="entry name" value="HEXAPEP_TRANSFERASES"/>
    <property type="match status" value="1"/>
</dbReference>
<dbReference type="Pfam" id="PF00132">
    <property type="entry name" value="Hexapep"/>
    <property type="match status" value="1"/>
</dbReference>
<keyword evidence="2" id="KW-0677">Repeat</keyword>
<evidence type="ECO:0000256" key="3">
    <source>
        <dbReference type="ARBA" id="ARBA00023315"/>
    </source>
</evidence>
<sequence length="94" mass="9638">MIGKNCNISQGVTIGKINQGNKIGAPIIGNNVYIAPGAKIIGGIHIGDNVAIGANAVVVTDVPDNVTVGGIPAKIISKMDHQIISTIQIINFPQ</sequence>
<evidence type="ECO:0000256" key="2">
    <source>
        <dbReference type="ARBA" id="ARBA00022737"/>
    </source>
</evidence>
<proteinExistence type="predicted"/>
<name>A0ABM6YYE0_9VIBR</name>
<organism evidence="4 5">
    <name type="scientific">Vibrio alfacsensis</name>
    <dbReference type="NCBI Taxonomy" id="1074311"/>
    <lineage>
        <taxon>Bacteria</taxon>
        <taxon>Pseudomonadati</taxon>
        <taxon>Pseudomonadota</taxon>
        <taxon>Gammaproteobacteria</taxon>
        <taxon>Vibrionales</taxon>
        <taxon>Vibrionaceae</taxon>
        <taxon>Vibrio</taxon>
    </lineage>
</organism>
<dbReference type="EMBL" id="CP032094">
    <property type="protein sequence ID" value="AXY02862.1"/>
    <property type="molecule type" value="Genomic_DNA"/>
</dbReference>
<dbReference type="PANTHER" id="PTHR42811">
    <property type="entry name" value="SERINE ACETYLTRANSFERASE"/>
    <property type="match status" value="1"/>
</dbReference>
<evidence type="ECO:0008006" key="6">
    <source>
        <dbReference type="Google" id="ProtNLM"/>
    </source>
</evidence>
<dbReference type="RefSeq" id="WP_128812771.1">
    <property type="nucleotide sequence ID" value="NZ_CP032094.1"/>
</dbReference>
<reference evidence="4 5" key="1">
    <citation type="submission" date="2018-08" db="EMBL/GenBank/DDBJ databases">
        <title>Genomic taxonomy of the Vibrionaceae family.</title>
        <authorList>
            <person name="Gomez-Gil B."/>
            <person name="Tanaka M."/>
            <person name="Sawabe T."/>
            <person name="Enciso-Ibarra K."/>
        </authorList>
    </citation>
    <scope>NUCLEOTIDE SEQUENCE [LARGE SCALE GENOMIC DNA]</scope>
    <source>
        <strain evidence="4 5">CAIM 1831</strain>
    </source>
</reference>
<gene>
    <name evidence="4" type="ORF">D1115_17910</name>
</gene>
<dbReference type="Gene3D" id="2.160.10.10">
    <property type="entry name" value="Hexapeptide repeat proteins"/>
    <property type="match status" value="1"/>
</dbReference>
<dbReference type="InterPro" id="IPR011004">
    <property type="entry name" value="Trimer_LpxA-like_sf"/>
</dbReference>
<keyword evidence="5" id="KW-1185">Reference proteome</keyword>
<dbReference type="InterPro" id="IPR001451">
    <property type="entry name" value="Hexapep"/>
</dbReference>
<keyword evidence="3" id="KW-0012">Acyltransferase</keyword>